<dbReference type="PANTHER" id="PTHR13318:SF190">
    <property type="entry name" value="PARTNER OF PAIRED, ISOFORM B"/>
    <property type="match status" value="1"/>
</dbReference>
<evidence type="ECO:0000313" key="2">
    <source>
        <dbReference type="EMBL" id="KAF0689499.1"/>
    </source>
</evidence>
<protein>
    <submittedName>
        <fullName evidence="3">Aste57867_19056 protein</fullName>
    </submittedName>
</protein>
<sequence>MAMRTLTQLQLSYPKTSTKPSTWEERRPSKEVPSLIDLCVQTLVRADGSPMRTVDQLFPRLPEELAQCLLAALAENDRVTDDRLSAFLSISRRVIRLDGCGGIRKSVLRQIPFRCPHLTYLDLSNCIQVSNTVVRDILQGCSSLQQLRLDNCRHITDAAFQPDQSLFYPLRACLSLKVLSLAGCSQITHSLIVHILKAYRSLVDLNLSRCKRITSECIKMLLTSSLHLRLRVLNLSFTDIGDDALVASSSSLSDLRELDVGQCKITDATLFSLAQTCPRLDVVRLRWCRQLTDAGLTRLAAHCPNLRVVDLNNCGLLTDVSVAALAQCAHLAWVNLAWCENVTDAGVLDMAKGCPELEEVVLTYCSQLTDATLRGLVAHCPRLRCLHLNGCTSMTTTGTRALPAHVQVPV</sequence>
<dbReference type="EMBL" id="CAADRA010006461">
    <property type="protein sequence ID" value="VFT95781.1"/>
    <property type="molecule type" value="Genomic_DNA"/>
</dbReference>
<dbReference type="GO" id="GO:0031146">
    <property type="term" value="P:SCF-dependent proteasomal ubiquitin-dependent protein catabolic process"/>
    <property type="evidence" value="ECO:0007669"/>
    <property type="project" value="TreeGrafter"/>
</dbReference>
<dbReference type="InterPro" id="IPR057207">
    <property type="entry name" value="FBXL15_LRR"/>
</dbReference>
<dbReference type="EMBL" id="VJMH01006440">
    <property type="protein sequence ID" value="KAF0689499.1"/>
    <property type="molecule type" value="Genomic_DNA"/>
</dbReference>
<gene>
    <name evidence="3" type="primary">Aste57867_19056</name>
    <name evidence="2" type="ORF">As57867_018992</name>
    <name evidence="3" type="ORF">ASTE57867_19056</name>
</gene>
<dbReference type="InterPro" id="IPR006553">
    <property type="entry name" value="Leu-rich_rpt_Cys-con_subtyp"/>
</dbReference>
<dbReference type="Pfam" id="PF25372">
    <property type="entry name" value="DUF7885"/>
    <property type="match status" value="1"/>
</dbReference>
<dbReference type="InterPro" id="IPR001611">
    <property type="entry name" value="Leu-rich_rpt"/>
</dbReference>
<evidence type="ECO:0000313" key="4">
    <source>
        <dbReference type="Proteomes" id="UP000332933"/>
    </source>
</evidence>
<organism evidence="3 4">
    <name type="scientific">Aphanomyces stellatus</name>
    <dbReference type="NCBI Taxonomy" id="120398"/>
    <lineage>
        <taxon>Eukaryota</taxon>
        <taxon>Sar</taxon>
        <taxon>Stramenopiles</taxon>
        <taxon>Oomycota</taxon>
        <taxon>Saprolegniomycetes</taxon>
        <taxon>Saprolegniales</taxon>
        <taxon>Verrucalvaceae</taxon>
        <taxon>Aphanomyces</taxon>
    </lineage>
</organism>
<dbReference type="GO" id="GO:0019005">
    <property type="term" value="C:SCF ubiquitin ligase complex"/>
    <property type="evidence" value="ECO:0007669"/>
    <property type="project" value="TreeGrafter"/>
</dbReference>
<evidence type="ECO:0000259" key="1">
    <source>
        <dbReference type="Pfam" id="PF25372"/>
    </source>
</evidence>
<feature type="domain" description="F-box/LRR-repeat protein 15-like leucin rich repeat" evidence="1">
    <location>
        <begin position="170"/>
        <end position="300"/>
    </location>
</feature>
<accession>A0A485LDC8</accession>
<dbReference type="AlphaFoldDB" id="A0A485LDC8"/>
<dbReference type="SMART" id="SM00367">
    <property type="entry name" value="LRR_CC"/>
    <property type="match status" value="10"/>
</dbReference>
<proteinExistence type="predicted"/>
<dbReference type="SUPFAM" id="SSF52047">
    <property type="entry name" value="RNI-like"/>
    <property type="match status" value="1"/>
</dbReference>
<name>A0A485LDC8_9STRA</name>
<evidence type="ECO:0000313" key="3">
    <source>
        <dbReference type="EMBL" id="VFT95781.1"/>
    </source>
</evidence>
<dbReference type="PANTHER" id="PTHR13318">
    <property type="entry name" value="PARTNER OF PAIRED, ISOFORM B-RELATED"/>
    <property type="match status" value="1"/>
</dbReference>
<keyword evidence="4" id="KW-1185">Reference proteome</keyword>
<dbReference type="Proteomes" id="UP000332933">
    <property type="component" value="Unassembled WGS sequence"/>
</dbReference>
<dbReference type="InterPro" id="IPR032675">
    <property type="entry name" value="LRR_dom_sf"/>
</dbReference>
<reference evidence="3 4" key="1">
    <citation type="submission" date="2019-03" db="EMBL/GenBank/DDBJ databases">
        <authorList>
            <person name="Gaulin E."/>
            <person name="Dumas B."/>
        </authorList>
    </citation>
    <scope>NUCLEOTIDE SEQUENCE [LARGE SCALE GENOMIC DNA]</scope>
    <source>
        <strain evidence="3">CBS 568.67</strain>
    </source>
</reference>
<dbReference type="Gene3D" id="3.80.10.10">
    <property type="entry name" value="Ribonuclease Inhibitor"/>
    <property type="match status" value="3"/>
</dbReference>
<dbReference type="OrthoDB" id="550575at2759"/>
<dbReference type="Pfam" id="PF13516">
    <property type="entry name" value="LRR_6"/>
    <property type="match status" value="2"/>
</dbReference>
<reference evidence="2" key="2">
    <citation type="submission" date="2019-06" db="EMBL/GenBank/DDBJ databases">
        <title>Genomics analysis of Aphanomyces spp. identifies a new class of oomycete effector associated with host adaptation.</title>
        <authorList>
            <person name="Gaulin E."/>
        </authorList>
    </citation>
    <scope>NUCLEOTIDE SEQUENCE</scope>
    <source>
        <strain evidence="2">CBS 578.67</strain>
    </source>
</reference>